<keyword evidence="3" id="KW-1185">Reference proteome</keyword>
<evidence type="ECO:0000313" key="2">
    <source>
        <dbReference type="EMBL" id="MBW8271100.1"/>
    </source>
</evidence>
<dbReference type="Gene3D" id="3.50.50.60">
    <property type="entry name" value="FAD/NAD(P)-binding domain"/>
    <property type="match status" value="1"/>
</dbReference>
<evidence type="ECO:0000313" key="3">
    <source>
        <dbReference type="Proteomes" id="UP001519924"/>
    </source>
</evidence>
<evidence type="ECO:0000256" key="1">
    <source>
        <dbReference type="ARBA" id="ARBA00023002"/>
    </source>
</evidence>
<dbReference type="Proteomes" id="UP001519924">
    <property type="component" value="Unassembled WGS sequence"/>
</dbReference>
<name>A0ABS7F653_9PROT</name>
<reference evidence="2 3" key="1">
    <citation type="submission" date="2021-08" db="EMBL/GenBank/DDBJ databases">
        <title>Caldovatus sediminis gen. nov., sp. nov., a moderately thermophilic bacterium isolated from a hot spring.</title>
        <authorList>
            <person name="Hu C.-J."/>
            <person name="Li W.-J."/>
            <person name="Xian W.-D."/>
        </authorList>
    </citation>
    <scope>NUCLEOTIDE SEQUENCE [LARGE SCALE GENOMIC DNA]</scope>
    <source>
        <strain evidence="2 3">SYSU G05006</strain>
    </source>
</reference>
<proteinExistence type="predicted"/>
<dbReference type="PRINTS" id="PR00411">
    <property type="entry name" value="PNDRDTASEI"/>
</dbReference>
<dbReference type="PANTHER" id="PTHR43539">
    <property type="entry name" value="FLAVIN-BINDING MONOOXYGENASE-LIKE PROTEIN (AFU_ORTHOLOGUE AFUA_4G09220)"/>
    <property type="match status" value="1"/>
</dbReference>
<gene>
    <name evidence="2" type="ORF">K1J50_16575</name>
</gene>
<accession>A0ABS7F653</accession>
<dbReference type="PRINTS" id="PR00368">
    <property type="entry name" value="FADPNR"/>
</dbReference>
<dbReference type="InterPro" id="IPR050982">
    <property type="entry name" value="Auxin_biosynth/cation_transpt"/>
</dbReference>
<dbReference type="SUPFAM" id="SSF51905">
    <property type="entry name" value="FAD/NAD(P)-binding domain"/>
    <property type="match status" value="1"/>
</dbReference>
<dbReference type="PANTHER" id="PTHR43539:SF78">
    <property type="entry name" value="FLAVIN-CONTAINING MONOOXYGENASE"/>
    <property type="match status" value="1"/>
</dbReference>
<keyword evidence="1" id="KW-0560">Oxidoreductase</keyword>
<dbReference type="RefSeq" id="WP_220118877.1">
    <property type="nucleotide sequence ID" value="NZ_JAHZUY010000069.1"/>
</dbReference>
<dbReference type="EMBL" id="JAHZUY010000069">
    <property type="protein sequence ID" value="MBW8271100.1"/>
    <property type="molecule type" value="Genomic_DNA"/>
</dbReference>
<sequence length="424" mass="46026">MTTAADVTVIGAGPYGLSVAAHLRALGVDHRILGRPMETWRRNMPEGMLLKSAGFASNLSDPERAFTLRAFCRQNGLPYEELDLPVPLETFCRYGLAFQERFVPHLEEDTVAALAAAADGFEVRTARGEAFRTRRVVLAVGIGHFRHVPETLAHLGPDRVSHSADHRDLRRFKGQRLAVIGAGSSAIELATLAHEAGAAVRLIARRQALGFDSPWGGGAGPRPWHRRLYRRLRWPVSELGPGWTKKAAVELPWLYRFLPDRHRLRIARTFLGPSGGWPLRERAATLPRWLGCTVQEARAGASGVDLCLLAGDGSTRRLQVDHVIAATGYSPDVHRLPFLGPDILGRMALIGRTPRLSADFESSVPGLYVVGAAAATTFGPLMRFAAGADFAARQVSGHLAALARARPGAATAFRRRTAWSSASG</sequence>
<protein>
    <submittedName>
        <fullName evidence="2">NAD(P)-binding domain-containing protein</fullName>
    </submittedName>
</protein>
<comment type="caution">
    <text evidence="2">The sequence shown here is derived from an EMBL/GenBank/DDBJ whole genome shotgun (WGS) entry which is preliminary data.</text>
</comment>
<organism evidence="2 3">
    <name type="scientific">Caldovatus aquaticus</name>
    <dbReference type="NCBI Taxonomy" id="2865671"/>
    <lineage>
        <taxon>Bacteria</taxon>
        <taxon>Pseudomonadati</taxon>
        <taxon>Pseudomonadota</taxon>
        <taxon>Alphaproteobacteria</taxon>
        <taxon>Acetobacterales</taxon>
        <taxon>Roseomonadaceae</taxon>
        <taxon>Caldovatus</taxon>
    </lineage>
</organism>
<dbReference type="InterPro" id="IPR036188">
    <property type="entry name" value="FAD/NAD-bd_sf"/>
</dbReference>
<dbReference type="Pfam" id="PF13738">
    <property type="entry name" value="Pyr_redox_3"/>
    <property type="match status" value="1"/>
</dbReference>